<dbReference type="EMBL" id="JAAGOH010000020">
    <property type="protein sequence ID" value="NDY92690.1"/>
    <property type="molecule type" value="Genomic_DNA"/>
</dbReference>
<feature type="compositionally biased region" description="Basic and acidic residues" evidence="1">
    <location>
        <begin position="39"/>
        <end position="55"/>
    </location>
</feature>
<evidence type="ECO:0000313" key="2">
    <source>
        <dbReference type="EMBL" id="NDY92690.1"/>
    </source>
</evidence>
<organism evidence="2 3">
    <name type="scientific">Ideonella livida</name>
    <dbReference type="NCBI Taxonomy" id="2707176"/>
    <lineage>
        <taxon>Bacteria</taxon>
        <taxon>Pseudomonadati</taxon>
        <taxon>Pseudomonadota</taxon>
        <taxon>Betaproteobacteria</taxon>
        <taxon>Burkholderiales</taxon>
        <taxon>Sphaerotilaceae</taxon>
        <taxon>Ideonella</taxon>
    </lineage>
</organism>
<reference evidence="2 3" key="1">
    <citation type="submission" date="2020-02" db="EMBL/GenBank/DDBJ databases">
        <title>Ideonella bacterium strain TBM-1.</title>
        <authorList>
            <person name="Chen W.-M."/>
        </authorList>
    </citation>
    <scope>NUCLEOTIDE SEQUENCE [LARGE SCALE GENOMIC DNA]</scope>
    <source>
        <strain evidence="2 3">TBM-1</strain>
    </source>
</reference>
<feature type="compositionally biased region" description="Pro residues" evidence="1">
    <location>
        <begin position="1"/>
        <end position="10"/>
    </location>
</feature>
<accession>A0A7C9PJL0</accession>
<keyword evidence="3" id="KW-1185">Reference proteome</keyword>
<proteinExistence type="predicted"/>
<dbReference type="RefSeq" id="WP_163458737.1">
    <property type="nucleotide sequence ID" value="NZ_JAAGOH010000020.1"/>
</dbReference>
<name>A0A7C9PJL0_9BURK</name>
<feature type="region of interest" description="Disordered" evidence="1">
    <location>
        <begin position="1"/>
        <end position="55"/>
    </location>
</feature>
<sequence length="55" mass="6353">MPCTLPPSRPRNPLALPARQRAAGPHRTASRRRQQQAQRELHSQLRERRHPPDTA</sequence>
<evidence type="ECO:0000256" key="1">
    <source>
        <dbReference type="SAM" id="MobiDB-lite"/>
    </source>
</evidence>
<comment type="caution">
    <text evidence="2">The sequence shown here is derived from an EMBL/GenBank/DDBJ whole genome shotgun (WGS) entry which is preliminary data.</text>
</comment>
<gene>
    <name evidence="2" type="ORF">G3A44_15980</name>
</gene>
<dbReference type="Proteomes" id="UP000484255">
    <property type="component" value="Unassembled WGS sequence"/>
</dbReference>
<evidence type="ECO:0000313" key="3">
    <source>
        <dbReference type="Proteomes" id="UP000484255"/>
    </source>
</evidence>
<protein>
    <submittedName>
        <fullName evidence="2">Uncharacterized protein</fullName>
    </submittedName>
</protein>
<dbReference type="AlphaFoldDB" id="A0A7C9PJL0"/>